<dbReference type="SUPFAM" id="SSF52218">
    <property type="entry name" value="Flavoproteins"/>
    <property type="match status" value="1"/>
</dbReference>
<dbReference type="PANTHER" id="PTHR30543:SF21">
    <property type="entry name" value="NAD(P)H-DEPENDENT FMN REDUCTASE LOT6"/>
    <property type="match status" value="1"/>
</dbReference>
<protein>
    <submittedName>
        <fullName evidence="2">NADPH-dependent oxidoreductase</fullName>
    </submittedName>
</protein>
<accession>A0A4Q5M2T4</accession>
<gene>
    <name evidence="2" type="ORF">EWM59_05475</name>
</gene>
<dbReference type="Pfam" id="PF03358">
    <property type="entry name" value="FMN_red"/>
    <property type="match status" value="1"/>
</dbReference>
<comment type="caution">
    <text evidence="2">The sequence shown here is derived from an EMBL/GenBank/DDBJ whole genome shotgun (WGS) entry which is preliminary data.</text>
</comment>
<dbReference type="GO" id="GO:0010181">
    <property type="term" value="F:FMN binding"/>
    <property type="evidence" value="ECO:0007669"/>
    <property type="project" value="TreeGrafter"/>
</dbReference>
<dbReference type="OrthoDB" id="9812295at2"/>
<reference evidence="2 3" key="1">
    <citation type="submission" date="2019-02" db="EMBL/GenBank/DDBJ databases">
        <title>Bacterial novel species Emticicia sp. 17J42-9 isolated from soil.</title>
        <authorList>
            <person name="Jung H.-Y."/>
        </authorList>
    </citation>
    <scope>NUCLEOTIDE SEQUENCE [LARGE SCALE GENOMIC DNA]</scope>
    <source>
        <strain evidence="2 3">17J42-9</strain>
    </source>
</reference>
<proteinExistence type="predicted"/>
<dbReference type="GO" id="GO:0005829">
    <property type="term" value="C:cytosol"/>
    <property type="evidence" value="ECO:0007669"/>
    <property type="project" value="TreeGrafter"/>
</dbReference>
<evidence type="ECO:0000313" key="3">
    <source>
        <dbReference type="Proteomes" id="UP000293162"/>
    </source>
</evidence>
<dbReference type="EMBL" id="SEWF01000006">
    <property type="protein sequence ID" value="RYU96601.1"/>
    <property type="molecule type" value="Genomic_DNA"/>
</dbReference>
<keyword evidence="3" id="KW-1185">Reference proteome</keyword>
<dbReference type="RefSeq" id="WP_130019936.1">
    <property type="nucleotide sequence ID" value="NZ_SEWF01000006.1"/>
</dbReference>
<sequence length="191" mass="21437">MKIEIISGSPRQESLTARVARYLHKHLSEITDAEVGIIDVRTYELPFVQKVWTSKEVVPAQWNELGERMFSADAFVLVTPEYNGSYSPAMKNLLDHFPKQLHKPFGIVTASPGVMGGMRASQQMITLVAALFGIVSPHMLIVPTVDKKFDAEGNLTDPTFLKAIELFTNEYIWLVNKIVVKTEEQVLQPHA</sequence>
<dbReference type="GO" id="GO:0016491">
    <property type="term" value="F:oxidoreductase activity"/>
    <property type="evidence" value="ECO:0007669"/>
    <property type="project" value="InterPro"/>
</dbReference>
<dbReference type="PANTHER" id="PTHR30543">
    <property type="entry name" value="CHROMATE REDUCTASE"/>
    <property type="match status" value="1"/>
</dbReference>
<dbReference type="InterPro" id="IPR029039">
    <property type="entry name" value="Flavoprotein-like_sf"/>
</dbReference>
<evidence type="ECO:0000313" key="2">
    <source>
        <dbReference type="EMBL" id="RYU96601.1"/>
    </source>
</evidence>
<feature type="domain" description="NADPH-dependent FMN reductase-like" evidence="1">
    <location>
        <begin position="1"/>
        <end position="141"/>
    </location>
</feature>
<dbReference type="Gene3D" id="3.40.50.360">
    <property type="match status" value="1"/>
</dbReference>
<dbReference type="AlphaFoldDB" id="A0A4Q5M2T4"/>
<name>A0A4Q5M2T4_9BACT</name>
<dbReference type="Proteomes" id="UP000293162">
    <property type="component" value="Unassembled WGS sequence"/>
</dbReference>
<dbReference type="InterPro" id="IPR005025">
    <property type="entry name" value="FMN_Rdtase-like_dom"/>
</dbReference>
<organism evidence="2 3">
    <name type="scientific">Emticicia agri</name>
    <dbReference type="NCBI Taxonomy" id="2492393"/>
    <lineage>
        <taxon>Bacteria</taxon>
        <taxon>Pseudomonadati</taxon>
        <taxon>Bacteroidota</taxon>
        <taxon>Cytophagia</taxon>
        <taxon>Cytophagales</taxon>
        <taxon>Leadbetterellaceae</taxon>
        <taxon>Emticicia</taxon>
    </lineage>
</organism>
<evidence type="ECO:0000259" key="1">
    <source>
        <dbReference type="Pfam" id="PF03358"/>
    </source>
</evidence>
<dbReference type="InterPro" id="IPR050712">
    <property type="entry name" value="NAD(P)H-dep_reductase"/>
</dbReference>